<keyword evidence="1" id="KW-0496">Mitochondrion</keyword>
<evidence type="ECO:0000313" key="1">
    <source>
        <dbReference type="EMBL" id="ART31728.1"/>
    </source>
</evidence>
<dbReference type="EMBL" id="KY774314">
    <property type="protein sequence ID" value="ART31728.1"/>
    <property type="molecule type" value="Genomic_DNA"/>
</dbReference>
<sequence>MEFNIRLTNLIQDTVIRHSPLAIKIELNLEVLIAPIPVDSLLSSPFSLSGITSILSCNFLAYIPFSPSGS</sequence>
<organism evidence="1">
    <name type="scientific">Utricularia reniformis</name>
    <dbReference type="NCBI Taxonomy" id="192314"/>
    <lineage>
        <taxon>Eukaryota</taxon>
        <taxon>Viridiplantae</taxon>
        <taxon>Streptophyta</taxon>
        <taxon>Embryophyta</taxon>
        <taxon>Tracheophyta</taxon>
        <taxon>Spermatophyta</taxon>
        <taxon>Magnoliopsida</taxon>
        <taxon>eudicotyledons</taxon>
        <taxon>Gunneridae</taxon>
        <taxon>Pentapetalae</taxon>
        <taxon>asterids</taxon>
        <taxon>lamiids</taxon>
        <taxon>Lamiales</taxon>
        <taxon>Lentibulariaceae</taxon>
        <taxon>Utricularia</taxon>
    </lineage>
</organism>
<name>A0A1Y0B2W2_9LAMI</name>
<dbReference type="AlphaFoldDB" id="A0A1Y0B2W2"/>
<gene>
    <name evidence="1" type="ORF">AEK19_MT1541</name>
</gene>
<accession>A0A1Y0B2W2</accession>
<proteinExistence type="predicted"/>
<geneLocation type="mitochondrion" evidence="1"/>
<reference evidence="1" key="1">
    <citation type="submission" date="2017-03" db="EMBL/GenBank/DDBJ databases">
        <title>The mitochondrial genome of the carnivorous plant Utricularia reniformis (Lentibulariaceae): structure, comparative analysis and evolutionary landmarks.</title>
        <authorList>
            <person name="Silva S.R."/>
            <person name="Alvarenga D.O."/>
            <person name="Michael T.P."/>
            <person name="Miranda V.F.O."/>
            <person name="Varani A.M."/>
        </authorList>
    </citation>
    <scope>NUCLEOTIDE SEQUENCE</scope>
</reference>
<protein>
    <submittedName>
        <fullName evidence="1">Uncharacterized protein</fullName>
    </submittedName>
</protein>